<gene>
    <name evidence="3" type="ORF">BKA67DRAFT_587318</name>
</gene>
<name>A0A9P8REU3_9PEZI</name>
<dbReference type="InterPro" id="IPR036282">
    <property type="entry name" value="Glutathione-S-Trfase_C_sf"/>
</dbReference>
<dbReference type="InterPro" id="IPR036249">
    <property type="entry name" value="Thioredoxin-like_sf"/>
</dbReference>
<dbReference type="SUPFAM" id="SSF47616">
    <property type="entry name" value="GST C-terminal domain-like"/>
    <property type="match status" value="1"/>
</dbReference>
<dbReference type="AlphaFoldDB" id="A0A9P8REU3"/>
<comment type="caution">
    <text evidence="3">The sequence shown here is derived from an EMBL/GenBank/DDBJ whole genome shotgun (WGS) entry which is preliminary data.</text>
</comment>
<evidence type="ECO:0008006" key="5">
    <source>
        <dbReference type="Google" id="ProtNLM"/>
    </source>
</evidence>
<dbReference type="GO" id="GO:0005737">
    <property type="term" value="C:cytoplasm"/>
    <property type="evidence" value="ECO:0007669"/>
    <property type="project" value="TreeGrafter"/>
</dbReference>
<protein>
    <recommendedName>
        <fullName evidence="5">GST N-terminal domain-containing protein</fullName>
    </recommendedName>
</protein>
<proteinExistence type="predicted"/>
<dbReference type="Pfam" id="PF13409">
    <property type="entry name" value="GST_N_2"/>
    <property type="match status" value="1"/>
</dbReference>
<evidence type="ECO:0000313" key="3">
    <source>
        <dbReference type="EMBL" id="KAH6643293.1"/>
    </source>
</evidence>
<evidence type="ECO:0000313" key="4">
    <source>
        <dbReference type="Proteomes" id="UP000758603"/>
    </source>
</evidence>
<dbReference type="Pfam" id="PF22041">
    <property type="entry name" value="GST_C_7"/>
    <property type="match status" value="1"/>
</dbReference>
<organism evidence="3 4">
    <name type="scientific">Truncatella angustata</name>
    <dbReference type="NCBI Taxonomy" id="152316"/>
    <lineage>
        <taxon>Eukaryota</taxon>
        <taxon>Fungi</taxon>
        <taxon>Dikarya</taxon>
        <taxon>Ascomycota</taxon>
        <taxon>Pezizomycotina</taxon>
        <taxon>Sordariomycetes</taxon>
        <taxon>Xylariomycetidae</taxon>
        <taxon>Amphisphaeriales</taxon>
        <taxon>Sporocadaceae</taxon>
        <taxon>Truncatella</taxon>
    </lineage>
</organism>
<dbReference type="SUPFAM" id="SSF52833">
    <property type="entry name" value="Thioredoxin-like"/>
    <property type="match status" value="1"/>
</dbReference>
<feature type="domain" description="GST N-terminal" evidence="1">
    <location>
        <begin position="21"/>
        <end position="95"/>
    </location>
</feature>
<dbReference type="EMBL" id="JAGPXC010000013">
    <property type="protein sequence ID" value="KAH6643293.1"/>
    <property type="molecule type" value="Genomic_DNA"/>
</dbReference>
<dbReference type="InterPro" id="IPR054416">
    <property type="entry name" value="GST_UstS-like_C"/>
</dbReference>
<dbReference type="RefSeq" id="XP_045951223.1">
    <property type="nucleotide sequence ID" value="XM_046104316.1"/>
</dbReference>
<dbReference type="GeneID" id="70133207"/>
<evidence type="ECO:0000259" key="2">
    <source>
        <dbReference type="Pfam" id="PF22041"/>
    </source>
</evidence>
<evidence type="ECO:0000259" key="1">
    <source>
        <dbReference type="Pfam" id="PF13409"/>
    </source>
</evidence>
<dbReference type="PANTHER" id="PTHR43968">
    <property type="match status" value="1"/>
</dbReference>
<feature type="domain" description="Glutathione S-transferase UstS-like C-terminal" evidence="2">
    <location>
        <begin position="121"/>
        <end position="222"/>
    </location>
</feature>
<dbReference type="Proteomes" id="UP000758603">
    <property type="component" value="Unassembled WGS sequence"/>
</dbReference>
<reference evidence="3" key="1">
    <citation type="journal article" date="2021" name="Nat. Commun.">
        <title>Genetic determinants of endophytism in the Arabidopsis root mycobiome.</title>
        <authorList>
            <person name="Mesny F."/>
            <person name="Miyauchi S."/>
            <person name="Thiergart T."/>
            <person name="Pickel B."/>
            <person name="Atanasova L."/>
            <person name="Karlsson M."/>
            <person name="Huettel B."/>
            <person name="Barry K.W."/>
            <person name="Haridas S."/>
            <person name="Chen C."/>
            <person name="Bauer D."/>
            <person name="Andreopoulos W."/>
            <person name="Pangilinan J."/>
            <person name="LaButti K."/>
            <person name="Riley R."/>
            <person name="Lipzen A."/>
            <person name="Clum A."/>
            <person name="Drula E."/>
            <person name="Henrissat B."/>
            <person name="Kohler A."/>
            <person name="Grigoriev I.V."/>
            <person name="Martin F.M."/>
            <person name="Hacquard S."/>
        </authorList>
    </citation>
    <scope>NUCLEOTIDE SEQUENCE</scope>
    <source>
        <strain evidence="3">MPI-SDFR-AT-0073</strain>
    </source>
</reference>
<dbReference type="PANTHER" id="PTHR43968:SF6">
    <property type="entry name" value="GLUTATHIONE S-TRANSFERASE OMEGA"/>
    <property type="match status" value="1"/>
</dbReference>
<keyword evidence="4" id="KW-1185">Reference proteome</keyword>
<accession>A0A9P8REU3</accession>
<dbReference type="InterPro" id="IPR004045">
    <property type="entry name" value="Glutathione_S-Trfase_N"/>
</dbReference>
<sequence length="244" mass="27310">MAASTPEIILYDLGSTEGICFSPAVWRVRLLLNYKKIPYSTTFLEFPDIEPTLRPFGLVPDASTSGTKYTVPAIHHLPSNTYLMESDHIAEFLASNYPSPPLSLTSDLGKEIKTKARAATAKAISCSIMPREIQILSPRAQEYFRRTREAVLGHPLEDLLDPKREEKAWSGVSNGMRAIEELLKTNEADGPFILGARPSYDDFFIAGALQSTRVVDGNTFQRLTNYPGFKRIYEACSPYLERKD</sequence>
<dbReference type="InterPro" id="IPR050983">
    <property type="entry name" value="GST_Omega/HSP26"/>
</dbReference>
<dbReference type="Gene3D" id="1.20.1050.10">
    <property type="match status" value="1"/>
</dbReference>
<dbReference type="OrthoDB" id="4951845at2759"/>
<dbReference type="Gene3D" id="3.40.30.10">
    <property type="entry name" value="Glutaredoxin"/>
    <property type="match status" value="1"/>
</dbReference>